<sequence>MLRINTVWFFRRIEVMKRSEEEMVLAVNAVRALTQRRRLQRKLSQRFLVQSIVLMGITPPRNSRILAHIPH</sequence>
<protein>
    <submittedName>
        <fullName evidence="1">Uncharacterized protein</fullName>
    </submittedName>
</protein>
<accession>A0A1G1X0W5</accession>
<dbReference type="EMBL" id="MHHR01000028">
    <property type="protein sequence ID" value="OGY33652.1"/>
    <property type="molecule type" value="Genomic_DNA"/>
</dbReference>
<evidence type="ECO:0000313" key="1">
    <source>
        <dbReference type="EMBL" id="OGY33652.1"/>
    </source>
</evidence>
<dbReference type="AlphaFoldDB" id="A0A1G1X0W5"/>
<proteinExistence type="predicted"/>
<organism evidence="1 2">
    <name type="scientific">Candidatus Andersenbacteria bacterium RIFCSPHIGHO2_12_FULL_45_11</name>
    <dbReference type="NCBI Taxonomy" id="1797281"/>
    <lineage>
        <taxon>Bacteria</taxon>
        <taxon>Candidatus Anderseniibacteriota</taxon>
    </lineage>
</organism>
<evidence type="ECO:0000313" key="2">
    <source>
        <dbReference type="Proteomes" id="UP000177528"/>
    </source>
</evidence>
<name>A0A1G1X0W5_9BACT</name>
<dbReference type="Proteomes" id="UP000177528">
    <property type="component" value="Unassembled WGS sequence"/>
</dbReference>
<reference evidence="1 2" key="1">
    <citation type="journal article" date="2016" name="Nat. Commun.">
        <title>Thousands of microbial genomes shed light on interconnected biogeochemical processes in an aquifer system.</title>
        <authorList>
            <person name="Anantharaman K."/>
            <person name="Brown C.T."/>
            <person name="Hug L.A."/>
            <person name="Sharon I."/>
            <person name="Castelle C.J."/>
            <person name="Probst A.J."/>
            <person name="Thomas B.C."/>
            <person name="Singh A."/>
            <person name="Wilkins M.J."/>
            <person name="Karaoz U."/>
            <person name="Brodie E.L."/>
            <person name="Williams K.H."/>
            <person name="Hubbard S.S."/>
            <person name="Banfield J.F."/>
        </authorList>
    </citation>
    <scope>NUCLEOTIDE SEQUENCE [LARGE SCALE GENOMIC DNA]</scope>
</reference>
<comment type="caution">
    <text evidence="1">The sequence shown here is derived from an EMBL/GenBank/DDBJ whole genome shotgun (WGS) entry which is preliminary data.</text>
</comment>
<gene>
    <name evidence="1" type="ORF">A3D99_03845</name>
</gene>